<dbReference type="Proteomes" id="UP000243498">
    <property type="component" value="Unassembled WGS sequence"/>
</dbReference>
<feature type="domain" description="GYF" evidence="2">
    <location>
        <begin position="413"/>
        <end position="471"/>
    </location>
</feature>
<feature type="compositionally biased region" description="Basic and acidic residues" evidence="1">
    <location>
        <begin position="12"/>
        <end position="30"/>
    </location>
</feature>
<gene>
    <name evidence="3" type="ORF">NOR_04365</name>
</gene>
<dbReference type="PANTHER" id="PTHR13138">
    <property type="entry name" value="PROTEIN LIN1"/>
    <property type="match status" value="1"/>
</dbReference>
<dbReference type="InterPro" id="IPR039905">
    <property type="entry name" value="CD2BP2/Lin1"/>
</dbReference>
<dbReference type="PROSITE" id="PS50829">
    <property type="entry name" value="GYF"/>
    <property type="match status" value="1"/>
</dbReference>
<dbReference type="AlphaFoldDB" id="A0A162LS94"/>
<feature type="region of interest" description="Disordered" evidence="1">
    <location>
        <begin position="108"/>
        <end position="186"/>
    </location>
</feature>
<dbReference type="SUPFAM" id="SSF55277">
    <property type="entry name" value="GYF domain"/>
    <property type="match status" value="1"/>
</dbReference>
<feature type="region of interest" description="Disordered" evidence="1">
    <location>
        <begin position="61"/>
        <end position="81"/>
    </location>
</feature>
<dbReference type="STRING" id="1081105.A0A162LS94"/>
<feature type="compositionally biased region" description="Acidic residues" evidence="1">
    <location>
        <begin position="119"/>
        <end position="128"/>
    </location>
</feature>
<dbReference type="EMBL" id="AZHC01000011">
    <property type="protein sequence ID" value="OAA43790.1"/>
    <property type="molecule type" value="Genomic_DNA"/>
</dbReference>
<feature type="compositionally biased region" description="Polar residues" evidence="1">
    <location>
        <begin position="165"/>
        <end position="174"/>
    </location>
</feature>
<evidence type="ECO:0000256" key="1">
    <source>
        <dbReference type="SAM" id="MobiDB-lite"/>
    </source>
</evidence>
<evidence type="ECO:0000313" key="4">
    <source>
        <dbReference type="Proteomes" id="UP000243498"/>
    </source>
</evidence>
<dbReference type="OMA" id="GENTNFY"/>
<protein>
    <submittedName>
        <fullName evidence="3">Lin1 family protein</fullName>
    </submittedName>
</protein>
<dbReference type="Gene3D" id="3.30.1490.40">
    <property type="match status" value="1"/>
</dbReference>
<dbReference type="InterPro" id="IPR035445">
    <property type="entry name" value="GYF-like_dom_sf"/>
</dbReference>
<dbReference type="InterPro" id="IPR003169">
    <property type="entry name" value="GYF"/>
</dbReference>
<reference evidence="3 4" key="1">
    <citation type="journal article" date="2016" name="Genome Biol. Evol.">
        <title>Divergent and convergent evolution of fungal pathogenicity.</title>
        <authorList>
            <person name="Shang Y."/>
            <person name="Xiao G."/>
            <person name="Zheng P."/>
            <person name="Cen K."/>
            <person name="Zhan S."/>
            <person name="Wang C."/>
        </authorList>
    </citation>
    <scope>NUCLEOTIDE SEQUENCE [LARGE SCALE GENOMIC DNA]</scope>
    <source>
        <strain evidence="3 4">RCEF 4871</strain>
    </source>
</reference>
<dbReference type="PANTHER" id="PTHR13138:SF3">
    <property type="entry name" value="CD2 ANTIGEN CYTOPLASMIC TAIL-BINDING PROTEIN 2"/>
    <property type="match status" value="1"/>
</dbReference>
<evidence type="ECO:0000313" key="3">
    <source>
        <dbReference type="EMBL" id="OAA43790.1"/>
    </source>
</evidence>
<accession>A0A162LS94</accession>
<evidence type="ECO:0000259" key="2">
    <source>
        <dbReference type="PROSITE" id="PS50829"/>
    </source>
</evidence>
<sequence>MSSRHSAARPNRAGEDFARTHHGEAGDDSGKANFDVRNPSILAPDLREEDAILDADVIGGRNSTKRGAVNLDGYDSDSDNETFNAKAAGRKKGKVDINAQLDNYNAAGSAADLRGDINGADDDDDEDMFALGGETDVPKDEDENADFDKSGRKKKDVRFLDATQIMGQEQSSKSGGHIRLDDEESDDDEIEALLVAQEEGLDEEVGAGGLKRNAPKVEAFNLKAEMEEGQFDQSGNYVRKAGDPDAVHDNWLDGLSKKDMKKAAAAHEKRVAEARQQRLEEADVLVSDLLRMLILRLEPSESPLEALARLGKGQTKAKKIPQWKLKKMNKSAEDMKMDNKNTTQDPEQQIRIKESINAITDAADKLLSRDYEDIYDQDRELLIRAYRRETGENWIEPVSQHQDVEQEATVEPDQQWEFRWTDGRDGGAQQGPFDKVTMRAWQDAGYFAKGIEFRVAGNGDDGWTKTATFAA</sequence>
<dbReference type="OrthoDB" id="331341at2759"/>
<feature type="region of interest" description="Disordered" evidence="1">
    <location>
        <begin position="1"/>
        <end position="36"/>
    </location>
</feature>
<comment type="caution">
    <text evidence="3">The sequence shown here is derived from an EMBL/GenBank/DDBJ whole genome shotgun (WGS) entry which is preliminary data.</text>
</comment>
<name>A0A162LS94_METRR</name>
<organism evidence="3 4">
    <name type="scientific">Metarhizium rileyi (strain RCEF 4871)</name>
    <name type="common">Nomuraea rileyi</name>
    <dbReference type="NCBI Taxonomy" id="1649241"/>
    <lineage>
        <taxon>Eukaryota</taxon>
        <taxon>Fungi</taxon>
        <taxon>Dikarya</taxon>
        <taxon>Ascomycota</taxon>
        <taxon>Pezizomycotina</taxon>
        <taxon>Sordariomycetes</taxon>
        <taxon>Hypocreomycetidae</taxon>
        <taxon>Hypocreales</taxon>
        <taxon>Clavicipitaceae</taxon>
        <taxon>Metarhizium</taxon>
    </lineage>
</organism>
<proteinExistence type="predicted"/>
<dbReference type="GO" id="GO:0005682">
    <property type="term" value="C:U5 snRNP"/>
    <property type="evidence" value="ECO:0007669"/>
    <property type="project" value="InterPro"/>
</dbReference>
<keyword evidence="4" id="KW-1185">Reference proteome</keyword>
<dbReference type="Pfam" id="PF02213">
    <property type="entry name" value="GYF"/>
    <property type="match status" value="1"/>
</dbReference>